<proteinExistence type="predicted"/>
<reference evidence="1" key="1">
    <citation type="journal article" date="2023" name="G3 (Bethesda)">
        <title>A reference genome for the long-term kleptoplast-retaining sea slug Elysia crispata morphotype clarki.</title>
        <authorList>
            <person name="Eastman K.E."/>
            <person name="Pendleton A.L."/>
            <person name="Shaikh M.A."/>
            <person name="Suttiyut T."/>
            <person name="Ogas R."/>
            <person name="Tomko P."/>
            <person name="Gavelis G."/>
            <person name="Widhalm J.R."/>
            <person name="Wisecaver J.H."/>
        </authorList>
    </citation>
    <scope>NUCLEOTIDE SEQUENCE</scope>
    <source>
        <strain evidence="1">ECLA1</strain>
    </source>
</reference>
<organism evidence="1 2">
    <name type="scientific">Elysia crispata</name>
    <name type="common">lettuce slug</name>
    <dbReference type="NCBI Taxonomy" id="231223"/>
    <lineage>
        <taxon>Eukaryota</taxon>
        <taxon>Metazoa</taxon>
        <taxon>Spiralia</taxon>
        <taxon>Lophotrochozoa</taxon>
        <taxon>Mollusca</taxon>
        <taxon>Gastropoda</taxon>
        <taxon>Heterobranchia</taxon>
        <taxon>Euthyneura</taxon>
        <taxon>Panpulmonata</taxon>
        <taxon>Sacoglossa</taxon>
        <taxon>Placobranchoidea</taxon>
        <taxon>Plakobranchidae</taxon>
        <taxon>Elysia</taxon>
    </lineage>
</organism>
<evidence type="ECO:0000313" key="1">
    <source>
        <dbReference type="EMBL" id="KAK3758667.1"/>
    </source>
</evidence>
<keyword evidence="2" id="KW-1185">Reference proteome</keyword>
<evidence type="ECO:0000313" key="2">
    <source>
        <dbReference type="Proteomes" id="UP001283361"/>
    </source>
</evidence>
<protein>
    <submittedName>
        <fullName evidence="1">Uncharacterized protein</fullName>
    </submittedName>
</protein>
<name>A0AAE0YYP4_9GAST</name>
<comment type="caution">
    <text evidence="1">The sequence shown here is derived from an EMBL/GenBank/DDBJ whole genome shotgun (WGS) entry which is preliminary data.</text>
</comment>
<sequence>MIVTAVGPQFPMTAHAATNLSLASIQHCKAKLLACPGLRKTFMISFIMDHSRFSLISALLFGASFSVMTTDAASLCQQNIANCTAEFSSRGGDCPSVKMLKDCVLKSFPTCSSTSFDQDIYYGTLGPTEYQVCYECQPPEQMASAYSRGEQGVKVSYLTGAIIGLISASLILSRT</sequence>
<gene>
    <name evidence="1" type="ORF">RRG08_016636</name>
</gene>
<accession>A0AAE0YYP4</accession>
<dbReference type="Proteomes" id="UP001283361">
    <property type="component" value="Unassembled WGS sequence"/>
</dbReference>
<dbReference type="AlphaFoldDB" id="A0AAE0YYP4"/>
<dbReference type="EMBL" id="JAWDGP010005248">
    <property type="protein sequence ID" value="KAK3758667.1"/>
    <property type="molecule type" value="Genomic_DNA"/>
</dbReference>